<dbReference type="GO" id="GO:0000724">
    <property type="term" value="P:double-strand break repair via homologous recombination"/>
    <property type="evidence" value="ECO:0007669"/>
    <property type="project" value="TreeGrafter"/>
</dbReference>
<name>A0AAF0Z844_9MICO</name>
<reference evidence="10" key="1">
    <citation type="submission" date="2023-11" db="EMBL/GenBank/DDBJ databases">
        <authorList>
            <person name="Helweg L.P."/>
            <person name="Kiel A."/>
            <person name="Hitz F."/>
            <person name="Ruckert-Reed C."/>
            <person name="Busche T."/>
            <person name="Kaltschmidt B."/>
            <person name="Kaltschmidt C."/>
        </authorList>
    </citation>
    <scope>NUCLEOTIDE SEQUENCE [LARGE SCALE GENOMIC DNA]</scope>
    <source>
        <strain evidence="10">4.1</strain>
    </source>
</reference>
<dbReference type="NCBIfam" id="TIGR04225">
    <property type="entry name" value="CshA_fibril_rpt"/>
    <property type="match status" value="4"/>
</dbReference>
<evidence type="ECO:0000259" key="8">
    <source>
        <dbReference type="PROSITE" id="PS50847"/>
    </source>
</evidence>
<dbReference type="AlphaFoldDB" id="A0AAF0Z844"/>
<feature type="domain" description="Gram-positive cocci surface proteins LPxTG" evidence="8">
    <location>
        <begin position="1032"/>
        <end position="1067"/>
    </location>
</feature>
<feature type="signal peptide" evidence="7">
    <location>
        <begin position="1"/>
        <end position="42"/>
    </location>
</feature>
<proteinExistence type="predicted"/>
<dbReference type="InterPro" id="IPR019931">
    <property type="entry name" value="LPXTG_anchor"/>
</dbReference>
<dbReference type="Proteomes" id="UP001304340">
    <property type="component" value="Chromosome"/>
</dbReference>
<dbReference type="GO" id="GO:0043130">
    <property type="term" value="F:ubiquitin binding"/>
    <property type="evidence" value="ECO:0007669"/>
    <property type="project" value="TreeGrafter"/>
</dbReference>
<dbReference type="KEGG" id="sbil:SANBI_000073"/>
<dbReference type="PANTHER" id="PTHR19862">
    <property type="entry name" value="WD REPEAT-CONTAINING PROTEIN 48"/>
    <property type="match status" value="1"/>
</dbReference>
<dbReference type="InterPro" id="IPR051246">
    <property type="entry name" value="WDR48"/>
</dbReference>
<keyword evidence="6" id="KW-1133">Transmembrane helix</keyword>
<organism evidence="9 10">
    <name type="scientific">Sanguibacter biliveldensis</name>
    <dbReference type="NCBI Taxonomy" id="3030830"/>
    <lineage>
        <taxon>Bacteria</taxon>
        <taxon>Bacillati</taxon>
        <taxon>Actinomycetota</taxon>
        <taxon>Actinomycetes</taxon>
        <taxon>Micrococcales</taxon>
        <taxon>Sanguibacteraceae</taxon>
        <taxon>Sanguibacter</taxon>
    </lineage>
</organism>
<feature type="compositionally biased region" description="Low complexity" evidence="5">
    <location>
        <begin position="1020"/>
        <end position="1030"/>
    </location>
</feature>
<keyword evidence="6" id="KW-0812">Transmembrane</keyword>
<protein>
    <recommendedName>
        <fullName evidence="8">Gram-positive cocci surface proteins LPxTG domain-containing protein</fullName>
    </recommendedName>
</protein>
<feature type="transmembrane region" description="Helical" evidence="6">
    <location>
        <begin position="1039"/>
        <end position="1059"/>
    </location>
</feature>
<feature type="compositionally biased region" description="Pro residues" evidence="5">
    <location>
        <begin position="1003"/>
        <end position="1019"/>
    </location>
</feature>
<feature type="region of interest" description="Disordered" evidence="5">
    <location>
        <begin position="1003"/>
        <end position="1030"/>
    </location>
</feature>
<keyword evidence="6" id="KW-0472">Membrane</keyword>
<accession>A0AAF0Z844</accession>
<evidence type="ECO:0000256" key="6">
    <source>
        <dbReference type="SAM" id="Phobius"/>
    </source>
</evidence>
<evidence type="ECO:0000256" key="2">
    <source>
        <dbReference type="ARBA" id="ARBA00022525"/>
    </source>
</evidence>
<evidence type="ECO:0000313" key="9">
    <source>
        <dbReference type="EMBL" id="WPF82469.1"/>
    </source>
</evidence>
<evidence type="ECO:0000313" key="10">
    <source>
        <dbReference type="Proteomes" id="UP001304340"/>
    </source>
</evidence>
<keyword evidence="1" id="KW-0134">Cell wall</keyword>
<dbReference type="PANTHER" id="PTHR19862:SF14">
    <property type="entry name" value="WD REPEAT-CONTAINING PROTEIN 48"/>
    <property type="match status" value="1"/>
</dbReference>
<keyword evidence="3 7" id="KW-0732">Signal</keyword>
<dbReference type="InterPro" id="IPR006311">
    <property type="entry name" value="TAT_signal"/>
</dbReference>
<feature type="compositionally biased region" description="Gly residues" evidence="5">
    <location>
        <begin position="170"/>
        <end position="190"/>
    </location>
</feature>
<feature type="compositionally biased region" description="Low complexity" evidence="5">
    <location>
        <begin position="191"/>
        <end position="206"/>
    </location>
</feature>
<dbReference type="RefSeq" id="WP_319157882.1">
    <property type="nucleotide sequence ID" value="NZ_CP138359.1"/>
</dbReference>
<feature type="chain" id="PRO_5041974646" description="Gram-positive cocci surface proteins LPxTG domain-containing protein" evidence="7">
    <location>
        <begin position="43"/>
        <end position="1067"/>
    </location>
</feature>
<dbReference type="EMBL" id="CP138359">
    <property type="protein sequence ID" value="WPF82469.1"/>
    <property type="molecule type" value="Genomic_DNA"/>
</dbReference>
<evidence type="ECO:0000256" key="3">
    <source>
        <dbReference type="ARBA" id="ARBA00022729"/>
    </source>
</evidence>
<feature type="compositionally biased region" description="Gly residues" evidence="5">
    <location>
        <begin position="208"/>
        <end position="230"/>
    </location>
</feature>
<evidence type="ECO:0000256" key="4">
    <source>
        <dbReference type="ARBA" id="ARBA00023088"/>
    </source>
</evidence>
<dbReference type="Gene3D" id="2.60.40.740">
    <property type="match status" value="1"/>
</dbReference>
<keyword evidence="2" id="KW-0964">Secreted</keyword>
<gene>
    <name evidence="9" type="ORF">SANBI_000073</name>
</gene>
<dbReference type="PROSITE" id="PS50847">
    <property type="entry name" value="GRAM_POS_ANCHORING"/>
    <property type="match status" value="1"/>
</dbReference>
<feature type="compositionally biased region" description="Gly residues" evidence="5">
    <location>
        <begin position="242"/>
        <end position="251"/>
    </location>
</feature>
<dbReference type="Pfam" id="PF19076">
    <property type="entry name" value="CshA_repeat"/>
    <property type="match status" value="5"/>
</dbReference>
<evidence type="ECO:0000256" key="7">
    <source>
        <dbReference type="SAM" id="SignalP"/>
    </source>
</evidence>
<evidence type="ECO:0000256" key="1">
    <source>
        <dbReference type="ARBA" id="ARBA00022512"/>
    </source>
</evidence>
<dbReference type="InterPro" id="IPR026395">
    <property type="entry name" value="CshA_fibril"/>
</dbReference>
<dbReference type="Gene3D" id="2.60.40.3440">
    <property type="match status" value="1"/>
</dbReference>
<keyword evidence="4" id="KW-0572">Peptidoglycan-anchor</keyword>
<keyword evidence="10" id="KW-1185">Reference proteome</keyword>
<evidence type="ECO:0000256" key="5">
    <source>
        <dbReference type="SAM" id="MobiDB-lite"/>
    </source>
</evidence>
<dbReference type="PROSITE" id="PS51318">
    <property type="entry name" value="TAT"/>
    <property type="match status" value="1"/>
</dbReference>
<sequence>MKPPSTTEPSRTARRSVRPAAVAATALSLALGGLTLPGAAWAAPAPEASTSSFGLGAQVAGTVPDGICAVRATVVGGAGGRSAAGANGTGSNGAGAAITATFAVTPGTTFSGTVGGGGRENVNAAGGAGGVNGGGTGGTAVSQHGGAGGGGSTVLFLGGTTPDDVAVLAGGGGGSGGGHSVTTDGFGGDAGLPAGAGEVAAGADGTDGFEGGPRVGGGQGGRDGQPGAGGVHSTDPSLNGQPGAGSAGGAGAADPNYDAGGGGGAGLTGGGGGASTIIKNSDNGINTVAGGGGGGGSSFVAGTASDVTSAASGRQTGTGKGTDGSIELDWVECGYDLAVTKTASVDGAPTGSPDRAPVGSTVTWAVTVVNNGPEAMTRGDILTLTDTLPGDGATSVTSVVVAGGTNDTFERGPLSCDAVVGSPLPSTVTCSREHALLGGAADGRRGLDVGESVTITYTQAVTDTPGTTLENTATVQDRGDQDDNSDTSVVTVVGPPTATDDSDLGNTIGETVRVPVLGNDTATTSPLDPTTLVLWDPATSTSPGLQLVVPGESTWTVEGGDVVFTPVAGFLTDPTPVSYRISDEDGLTATAVVTVDYVPAAADDSDLGHAIGDVVTVDVLTNDTGDLDPSTVVLVDGSTRTDRLVVPGEGTWTVDPTTGAVVFTPEAGFLTDPTPVTYEVTDTTGDTTSARVTVGYVPDATDDVDHGNTIGEVVTVDVLTNDAGDLDPTTVVLVDGEDRVSELVVPGEGTWTVDPTTGAVTFTPADGFTGNPTPVTYEVTDSTGDLVSATVTVTYLPVATDDAKHGNTVGSSVVVDVLPNDTGSVDRSSLRLVDPVTGERVLTLTVPGEGTWTVQLETGTVTFVPEDGFTKNPTPVTYEVLGTAGDPVSALVVVTYLPQAQDDVDVDNVRGTPVTVDVVGNDTGTLDPSSVRLVDPATGELVTTLTVPGEGTWTVDLETGAVTFVPLDGFEGDPTPVTYQVTDVEGNLTSATITVTYLAEAPAPTPVPSTPAAPAPAAPAAPASPARPGAALATTGTEVLVASGTALALVLAGAAGLVLRRRRTTRS</sequence>
<feature type="region of interest" description="Disordered" evidence="5">
    <location>
        <begin position="170"/>
        <end position="252"/>
    </location>
</feature>